<proteinExistence type="predicted"/>
<dbReference type="HOGENOM" id="CLU_023205_3_2_12"/>
<dbReference type="OrthoDB" id="9773828at2"/>
<dbReference type="PRINTS" id="PR00069">
    <property type="entry name" value="ALDKETRDTASE"/>
</dbReference>
<dbReference type="Pfam" id="PF13187">
    <property type="entry name" value="Fer4_9"/>
    <property type="match status" value="1"/>
</dbReference>
<reference evidence="6" key="1">
    <citation type="submission" date="2009-12" db="EMBL/GenBank/DDBJ databases">
        <title>Complete sequence of Treponema azotonutricium strain ZAS-9.</title>
        <authorList>
            <person name="Tetu S.G."/>
            <person name="Matson E."/>
            <person name="Ren Q."/>
            <person name="Seshadri R."/>
            <person name="Elbourne L."/>
            <person name="Hassan K.A."/>
            <person name="Durkin A."/>
            <person name="Radune D."/>
            <person name="Mohamoud Y."/>
            <person name="Shay R."/>
            <person name="Jin S."/>
            <person name="Zhang X."/>
            <person name="Lucey K."/>
            <person name="Ballor N.R."/>
            <person name="Ottesen E."/>
            <person name="Rosenthal R."/>
            <person name="Allen A."/>
            <person name="Leadbetter J.R."/>
            <person name="Paulsen I.T."/>
        </authorList>
    </citation>
    <scope>NUCLEOTIDE SEQUENCE [LARGE SCALE GENOMIC DNA]</scope>
    <source>
        <strain evidence="6">ATCC BAA-888 / DSM 13862 / ZAS-9</strain>
    </source>
</reference>
<dbReference type="InterPro" id="IPR017900">
    <property type="entry name" value="4Fe4S_Fe_S_CS"/>
</dbReference>
<dbReference type="STRING" id="545695.TREAZ_2120"/>
<dbReference type="InterPro" id="IPR017896">
    <property type="entry name" value="4Fe4S_Fe-S-bd"/>
</dbReference>
<dbReference type="InterPro" id="IPR036812">
    <property type="entry name" value="NAD(P)_OxRdtase_dom_sf"/>
</dbReference>
<protein>
    <submittedName>
        <fullName evidence="5">Aldo/keto reductase</fullName>
    </submittedName>
</protein>
<dbReference type="PANTHER" id="PTHR43312:SF2">
    <property type="entry name" value="OXIDOREDUCTASE"/>
    <property type="match status" value="1"/>
</dbReference>
<dbReference type="AlphaFoldDB" id="F5Y9E1"/>
<dbReference type="InterPro" id="IPR020471">
    <property type="entry name" value="AKR"/>
</dbReference>
<dbReference type="SUPFAM" id="SSF46548">
    <property type="entry name" value="alpha-helical ferredoxin"/>
    <property type="match status" value="1"/>
</dbReference>
<keyword evidence="1" id="KW-0479">Metal-binding</keyword>
<dbReference type="SUPFAM" id="SSF51430">
    <property type="entry name" value="NAD(P)-linked oxidoreductase"/>
    <property type="match status" value="1"/>
</dbReference>
<reference evidence="5 6" key="2">
    <citation type="journal article" date="2011" name="ISME J.">
        <title>RNA-seq reveals cooperative metabolic interactions between two termite-gut spirochete species in co-culture.</title>
        <authorList>
            <person name="Rosenthal A.Z."/>
            <person name="Matson E.G."/>
            <person name="Eldar A."/>
            <person name="Leadbetter J.R."/>
        </authorList>
    </citation>
    <scope>NUCLEOTIDE SEQUENCE [LARGE SCALE GENOMIC DNA]</scope>
    <source>
        <strain evidence="6">ATCC BAA-888 / DSM 13862 / ZAS-9</strain>
    </source>
</reference>
<keyword evidence="6" id="KW-1185">Reference proteome</keyword>
<accession>F5Y9E1</accession>
<dbReference type="Gene3D" id="3.20.20.100">
    <property type="entry name" value="NADP-dependent oxidoreductase domain"/>
    <property type="match status" value="1"/>
</dbReference>
<dbReference type="CDD" id="cd19096">
    <property type="entry name" value="AKR_Fe-S_oxidoreductase"/>
    <property type="match status" value="1"/>
</dbReference>
<dbReference type="PROSITE" id="PS51379">
    <property type="entry name" value="4FE4S_FER_2"/>
    <property type="match status" value="1"/>
</dbReference>
<evidence type="ECO:0000256" key="2">
    <source>
        <dbReference type="ARBA" id="ARBA00023004"/>
    </source>
</evidence>
<dbReference type="InParanoid" id="F5Y9E1"/>
<dbReference type="GO" id="GO:0046872">
    <property type="term" value="F:metal ion binding"/>
    <property type="evidence" value="ECO:0007669"/>
    <property type="project" value="UniProtKB-KW"/>
</dbReference>
<evidence type="ECO:0000259" key="4">
    <source>
        <dbReference type="PROSITE" id="PS51379"/>
    </source>
</evidence>
<name>F5Y9E1_LEAAZ</name>
<dbReference type="PROSITE" id="PS00198">
    <property type="entry name" value="4FE4S_FER_1"/>
    <property type="match status" value="1"/>
</dbReference>
<dbReference type="KEGG" id="taz:TREAZ_2120"/>
<gene>
    <name evidence="5" type="ordered locus">TREAZ_2120</name>
</gene>
<evidence type="ECO:0000313" key="5">
    <source>
        <dbReference type="EMBL" id="AEF82811.1"/>
    </source>
</evidence>
<sequence>MQYREDKVSGNKLSILGLGCMRFSRNMAETERMILAAIDGGVNYFDTAYMYPNSEETLGTILGKHKKRESVFIATKLPLIMCKGPKDFDKFFDKELERLQTGYIDYYLMHMITDFAQWEQFCSWGIEQWIAEKKQAGKIRQAGFSFHGGYGEFIKVLDAYKWDFCQIQYNYSNDNFQAGKEGLKAASAKGIPVIIMEPLLGGKLATGLPKEAAALFSRAEPSCSPAAWGFRWLWNQSEVTCVLSGMNTAAQMEENLRTAENARTLTNDELAVFAEVIGLFNRAYKIHCTGCNYCMPCPKGINIPGCFAAYNSSFAQGYTIGMQQFLTSTAVMSKKPGGPRLCIECGKCESHCPQHLPIRTALKQVAGRMEPLPIRAIISIVKRFF</sequence>
<dbReference type="GO" id="GO:0051536">
    <property type="term" value="F:iron-sulfur cluster binding"/>
    <property type="evidence" value="ECO:0007669"/>
    <property type="project" value="UniProtKB-KW"/>
</dbReference>
<dbReference type="GO" id="GO:0016491">
    <property type="term" value="F:oxidoreductase activity"/>
    <property type="evidence" value="ECO:0007669"/>
    <property type="project" value="InterPro"/>
</dbReference>
<dbReference type="PANTHER" id="PTHR43312">
    <property type="entry name" value="D-THREO-ALDOSE 1-DEHYDROGENASE"/>
    <property type="match status" value="1"/>
</dbReference>
<dbReference type="InterPro" id="IPR053135">
    <property type="entry name" value="AKR2_Oxidoreductase"/>
</dbReference>
<organism evidence="5 6">
    <name type="scientific">Leadbettera azotonutricia (strain ATCC BAA-888 / DSM 13862 / ZAS-9)</name>
    <name type="common">Treponema azotonutricium</name>
    <dbReference type="NCBI Taxonomy" id="545695"/>
    <lineage>
        <taxon>Bacteria</taxon>
        <taxon>Pseudomonadati</taxon>
        <taxon>Spirochaetota</taxon>
        <taxon>Spirochaetia</taxon>
        <taxon>Spirochaetales</taxon>
        <taxon>Breznakiellaceae</taxon>
        <taxon>Leadbettera</taxon>
    </lineage>
</organism>
<keyword evidence="2" id="KW-0408">Iron</keyword>
<dbReference type="Pfam" id="PF00248">
    <property type="entry name" value="Aldo_ket_red"/>
    <property type="match status" value="1"/>
</dbReference>
<dbReference type="EMBL" id="CP001841">
    <property type="protein sequence ID" value="AEF82811.1"/>
    <property type="molecule type" value="Genomic_DNA"/>
</dbReference>
<dbReference type="Proteomes" id="UP000009222">
    <property type="component" value="Chromosome"/>
</dbReference>
<keyword evidence="3" id="KW-0411">Iron-sulfur</keyword>
<evidence type="ECO:0000313" key="6">
    <source>
        <dbReference type="Proteomes" id="UP000009222"/>
    </source>
</evidence>
<feature type="domain" description="4Fe-4S ferredoxin-type" evidence="4">
    <location>
        <begin position="333"/>
        <end position="362"/>
    </location>
</feature>
<evidence type="ECO:0000256" key="1">
    <source>
        <dbReference type="ARBA" id="ARBA00022723"/>
    </source>
</evidence>
<evidence type="ECO:0000256" key="3">
    <source>
        <dbReference type="ARBA" id="ARBA00023014"/>
    </source>
</evidence>
<dbReference type="RefSeq" id="WP_015709929.1">
    <property type="nucleotide sequence ID" value="NC_015577.1"/>
</dbReference>
<dbReference type="InterPro" id="IPR023210">
    <property type="entry name" value="NADP_OxRdtase_dom"/>
</dbReference>
<dbReference type="eggNOG" id="COG1453">
    <property type="taxonomic scope" value="Bacteria"/>
</dbReference>